<proteinExistence type="inferred from homology"/>
<keyword evidence="3" id="KW-0732">Signal</keyword>
<dbReference type="SUPFAM" id="SSF53822">
    <property type="entry name" value="Periplasmic binding protein-like I"/>
    <property type="match status" value="1"/>
</dbReference>
<dbReference type="GO" id="GO:0030246">
    <property type="term" value="F:carbohydrate binding"/>
    <property type="evidence" value="ECO:0007669"/>
    <property type="project" value="UniProtKB-ARBA"/>
</dbReference>
<dbReference type="CDD" id="cd01536">
    <property type="entry name" value="PBP1_ABC_sugar_binding-like"/>
    <property type="match status" value="1"/>
</dbReference>
<comment type="similarity">
    <text evidence="2">Belongs to the bacterial solute-binding protein 2 family.</text>
</comment>
<organism evidence="5">
    <name type="scientific">marine metagenome</name>
    <dbReference type="NCBI Taxonomy" id="408172"/>
    <lineage>
        <taxon>unclassified sequences</taxon>
        <taxon>metagenomes</taxon>
        <taxon>ecological metagenomes</taxon>
    </lineage>
</organism>
<dbReference type="GO" id="GO:0030313">
    <property type="term" value="C:cell envelope"/>
    <property type="evidence" value="ECO:0007669"/>
    <property type="project" value="UniProtKB-SubCell"/>
</dbReference>
<accession>A0A382L5F8</accession>
<comment type="subcellular location">
    <subcellularLocation>
        <location evidence="1">Cell envelope</location>
    </subcellularLocation>
</comment>
<dbReference type="InterPro" id="IPR025997">
    <property type="entry name" value="SBP_2_dom"/>
</dbReference>
<evidence type="ECO:0000256" key="1">
    <source>
        <dbReference type="ARBA" id="ARBA00004196"/>
    </source>
</evidence>
<dbReference type="Gene3D" id="3.40.50.2300">
    <property type="match status" value="2"/>
</dbReference>
<evidence type="ECO:0000256" key="2">
    <source>
        <dbReference type="ARBA" id="ARBA00007639"/>
    </source>
</evidence>
<feature type="domain" description="Periplasmic binding protein" evidence="4">
    <location>
        <begin position="26"/>
        <end position="282"/>
    </location>
</feature>
<dbReference type="InterPro" id="IPR028082">
    <property type="entry name" value="Peripla_BP_I"/>
</dbReference>
<name>A0A382L5F8_9ZZZZ</name>
<evidence type="ECO:0000256" key="3">
    <source>
        <dbReference type="ARBA" id="ARBA00022729"/>
    </source>
</evidence>
<dbReference type="Pfam" id="PF13407">
    <property type="entry name" value="Peripla_BP_4"/>
    <property type="match status" value="1"/>
</dbReference>
<evidence type="ECO:0000259" key="4">
    <source>
        <dbReference type="Pfam" id="PF13407"/>
    </source>
</evidence>
<evidence type="ECO:0000313" key="5">
    <source>
        <dbReference type="EMBL" id="SVC30217.1"/>
    </source>
</evidence>
<dbReference type="PANTHER" id="PTHR46847">
    <property type="entry name" value="D-ALLOSE-BINDING PERIPLASMIC PROTEIN-RELATED"/>
    <property type="match status" value="1"/>
</dbReference>
<dbReference type="AlphaFoldDB" id="A0A382L5F8"/>
<dbReference type="EMBL" id="UINC01083987">
    <property type="protein sequence ID" value="SVC30217.1"/>
    <property type="molecule type" value="Genomic_DNA"/>
</dbReference>
<reference evidence="5" key="1">
    <citation type="submission" date="2018-05" db="EMBL/GenBank/DDBJ databases">
        <authorList>
            <person name="Lanie J.A."/>
            <person name="Ng W.-L."/>
            <person name="Kazmierczak K.M."/>
            <person name="Andrzejewski T.M."/>
            <person name="Davidsen T.M."/>
            <person name="Wayne K.J."/>
            <person name="Tettelin H."/>
            <person name="Glass J.I."/>
            <person name="Rusch D."/>
            <person name="Podicherti R."/>
            <person name="Tsui H.-C.T."/>
            <person name="Winkler M.E."/>
        </authorList>
    </citation>
    <scope>NUCLEOTIDE SEQUENCE</scope>
</reference>
<gene>
    <name evidence="5" type="ORF">METZ01_LOCUS283071</name>
</gene>
<dbReference type="PANTHER" id="PTHR46847:SF1">
    <property type="entry name" value="D-ALLOSE-BINDING PERIPLASMIC PROTEIN-RELATED"/>
    <property type="match status" value="1"/>
</dbReference>
<sequence length="309" mass="31967">MKNYIKLCVTIVVLAFSTMTIAQISIGYVTKSATNAGWMMINQGAADAANEEGVNLITVGPSFQGDLSSQLEVFENLVNQQASAIAIAPVDSAGIAPAVEDAMNAGIPIIAVDTGVTGAEVTSFVATDNLAVAKVQGAVAATLVANGDTIIYVTGNQAQTTGQERRDGFLSAFASARPDSKVLIVPTQWNSDEAQSGVEAVLNANSDVKMIANAWDGGTMGAMAALENLGYKAGQIKLVGFDGAGDAIEAMEAGWVHVDTAQMLYQMGYQGVKAAVAAVQGKAVKSRIDTGFFLVTPATVQAYKDMIGM</sequence>
<protein>
    <recommendedName>
        <fullName evidence="4">Periplasmic binding protein domain-containing protein</fullName>
    </recommendedName>
</protein>